<comment type="caution">
    <text evidence="8">The sequence shown here is derived from an EMBL/GenBank/DDBJ whole genome shotgun (WGS) entry which is preliminary data.</text>
</comment>
<dbReference type="GO" id="GO:0008422">
    <property type="term" value="F:beta-glucosidase activity"/>
    <property type="evidence" value="ECO:0007669"/>
    <property type="project" value="UniProtKB-EC"/>
</dbReference>
<protein>
    <recommendedName>
        <fullName evidence="3">beta-glucosidase</fullName>
        <ecNumber evidence="3">3.2.1.21</ecNumber>
    </recommendedName>
</protein>
<accession>A0A4V3EA74</accession>
<dbReference type="RefSeq" id="WP_133767690.1">
    <property type="nucleotide sequence ID" value="NZ_BAAARP010000001.1"/>
</dbReference>
<evidence type="ECO:0000256" key="3">
    <source>
        <dbReference type="ARBA" id="ARBA00012744"/>
    </source>
</evidence>
<gene>
    <name evidence="8" type="ORF">CLV52_3568</name>
</gene>
<keyword evidence="5" id="KW-0378">Hydrolase</keyword>
<dbReference type="PANTHER" id="PTHR30620">
    <property type="entry name" value="PERIPLASMIC BETA-GLUCOSIDASE-RELATED"/>
    <property type="match status" value="1"/>
</dbReference>
<organism evidence="8 9">
    <name type="scientific">Amnibacterium kyonggiense</name>
    <dbReference type="NCBI Taxonomy" id="595671"/>
    <lineage>
        <taxon>Bacteria</taxon>
        <taxon>Bacillati</taxon>
        <taxon>Actinomycetota</taxon>
        <taxon>Actinomycetes</taxon>
        <taxon>Micrococcales</taxon>
        <taxon>Microbacteriaceae</taxon>
        <taxon>Amnibacterium</taxon>
    </lineage>
</organism>
<evidence type="ECO:0000259" key="7">
    <source>
        <dbReference type="Pfam" id="PF00933"/>
    </source>
</evidence>
<dbReference type="EC" id="3.2.1.21" evidence="3"/>
<evidence type="ECO:0000256" key="5">
    <source>
        <dbReference type="ARBA" id="ARBA00022801"/>
    </source>
</evidence>
<dbReference type="AlphaFoldDB" id="A0A4V3EA74"/>
<evidence type="ECO:0000256" key="1">
    <source>
        <dbReference type="ARBA" id="ARBA00000448"/>
    </source>
</evidence>
<feature type="domain" description="Glycoside hydrolase family 3 N-terminal" evidence="7">
    <location>
        <begin position="130"/>
        <end position="402"/>
    </location>
</feature>
<dbReference type="SUPFAM" id="SSF52279">
    <property type="entry name" value="Beta-D-glucan exohydrolase, C-terminal domain"/>
    <property type="match status" value="1"/>
</dbReference>
<dbReference type="Pfam" id="PF00933">
    <property type="entry name" value="Glyco_hydro_3"/>
    <property type="match status" value="1"/>
</dbReference>
<keyword evidence="6" id="KW-0326">Glycosidase</keyword>
<evidence type="ECO:0000256" key="6">
    <source>
        <dbReference type="ARBA" id="ARBA00023295"/>
    </source>
</evidence>
<dbReference type="PRINTS" id="PR00133">
    <property type="entry name" value="GLHYDRLASE3"/>
</dbReference>
<evidence type="ECO:0000256" key="2">
    <source>
        <dbReference type="ARBA" id="ARBA00005336"/>
    </source>
</evidence>
<keyword evidence="9" id="KW-1185">Reference proteome</keyword>
<dbReference type="InterPro" id="IPR036881">
    <property type="entry name" value="Glyco_hydro_3_C_sf"/>
</dbReference>
<dbReference type="GO" id="GO:0009251">
    <property type="term" value="P:glucan catabolic process"/>
    <property type="evidence" value="ECO:0007669"/>
    <property type="project" value="TreeGrafter"/>
</dbReference>
<dbReference type="SUPFAM" id="SSF51445">
    <property type="entry name" value="(Trans)glycosidases"/>
    <property type="match status" value="1"/>
</dbReference>
<keyword evidence="4" id="KW-0732">Signal</keyword>
<evidence type="ECO:0000313" key="9">
    <source>
        <dbReference type="Proteomes" id="UP000295344"/>
    </source>
</evidence>
<sequence length="612" mass="63722">MSRERLVAPDGTAFRDLDHDGVMAPFEDPRLSAEERADDLVARLSLEEKAGLCFQDMLAVGSADDLDDPGPYGASPASLAQGLLLNHFNLHGLPAPAEAARWQNAMQDLAAATPHGVPITFSSDPRHAVADAEGGENVGVALATGAMSAWPEPLGLAAIGDADVVRSAAEAARREYVAVGIRAALHPQADVSADPRWGRQAQTYGTDAALVARLTVAELEGLHGDGVGPDAVAATVKHFPGGGVRDGGEDSHFPYGADQSYPGDRFEEHLAPFRAAIDAGVANVMPAYGKPVGLVLDGEPVPEVAFGFNRPVITGLLREELGFDGVVVTDWGLVSDLVIGPLTLPARAWGLEDASAEDRMVAIFDAGCDQLGGERLPGMLAELVRSGRIAAERLDESVRRLLLVKFRLGLFDDPYVDPSAAEAALGAPDLVAAGRRAQSEAVTVIEDRGAALPLRPGARVLPVHLAADAVTGAGLVPVTEASEAELAIVRITAPFEPRNRYFLEGMFHAGSLEPAAETIAEVRDLAERLPVVLVVSLDRPAILTPVADAVAALVGVVGCSDAALLDALTGAVPPRGRLPFDLPRSAEAVAAVRPDVPNDTADPLFRAGTGGA</sequence>
<dbReference type="InterPro" id="IPR001764">
    <property type="entry name" value="Glyco_hydro_3_N"/>
</dbReference>
<dbReference type="InterPro" id="IPR051915">
    <property type="entry name" value="Cellulose_Degrad_GH3"/>
</dbReference>
<dbReference type="InterPro" id="IPR017853">
    <property type="entry name" value="GH"/>
</dbReference>
<proteinExistence type="inferred from homology"/>
<dbReference type="Gene3D" id="3.40.50.1700">
    <property type="entry name" value="Glycoside hydrolase family 3 C-terminal domain"/>
    <property type="match status" value="1"/>
</dbReference>
<comment type="similarity">
    <text evidence="2">Belongs to the glycosyl hydrolase 3 family.</text>
</comment>
<evidence type="ECO:0000256" key="4">
    <source>
        <dbReference type="ARBA" id="ARBA00022729"/>
    </source>
</evidence>
<evidence type="ECO:0000313" key="8">
    <source>
        <dbReference type="EMBL" id="TDS75044.1"/>
    </source>
</evidence>
<dbReference type="Gene3D" id="3.20.20.300">
    <property type="entry name" value="Glycoside hydrolase, family 3, N-terminal domain"/>
    <property type="match status" value="1"/>
</dbReference>
<name>A0A4V3EA74_9MICO</name>
<dbReference type="PANTHER" id="PTHR30620:SF16">
    <property type="entry name" value="LYSOSOMAL BETA GLUCOSIDASE"/>
    <property type="match status" value="1"/>
</dbReference>
<comment type="catalytic activity">
    <reaction evidence="1">
        <text>Hydrolysis of terminal, non-reducing beta-D-glucosyl residues with release of beta-D-glucose.</text>
        <dbReference type="EC" id="3.2.1.21"/>
    </reaction>
</comment>
<reference evidence="8 9" key="1">
    <citation type="submission" date="2019-03" db="EMBL/GenBank/DDBJ databases">
        <title>Genomic Encyclopedia of Archaeal and Bacterial Type Strains, Phase II (KMG-II): from individual species to whole genera.</title>
        <authorList>
            <person name="Goeker M."/>
        </authorList>
    </citation>
    <scope>NUCLEOTIDE SEQUENCE [LARGE SCALE GENOMIC DNA]</scope>
    <source>
        <strain evidence="8 9">DSM 24782</strain>
    </source>
</reference>
<dbReference type="OrthoDB" id="3187421at2"/>
<dbReference type="EMBL" id="SOAM01000004">
    <property type="protein sequence ID" value="TDS75044.1"/>
    <property type="molecule type" value="Genomic_DNA"/>
</dbReference>
<dbReference type="InterPro" id="IPR036962">
    <property type="entry name" value="Glyco_hydro_3_N_sf"/>
</dbReference>
<dbReference type="Proteomes" id="UP000295344">
    <property type="component" value="Unassembled WGS sequence"/>
</dbReference>